<dbReference type="Proteomes" id="UP000192578">
    <property type="component" value="Unassembled WGS sequence"/>
</dbReference>
<dbReference type="EMBL" id="MTYJ01000026">
    <property type="protein sequence ID" value="OQV21057.1"/>
    <property type="molecule type" value="Genomic_DNA"/>
</dbReference>
<feature type="region of interest" description="Disordered" evidence="1">
    <location>
        <begin position="294"/>
        <end position="324"/>
    </location>
</feature>
<proteinExistence type="predicted"/>
<keyword evidence="2" id="KW-0732">Signal</keyword>
<feature type="chain" id="PRO_5012280497" evidence="2">
    <location>
        <begin position="23"/>
        <end position="440"/>
    </location>
</feature>
<reference evidence="4" key="1">
    <citation type="submission" date="2017-01" db="EMBL/GenBank/DDBJ databases">
        <title>Comparative genomics of anhydrobiosis in the tardigrade Hypsibius dujardini.</title>
        <authorList>
            <person name="Yoshida Y."/>
            <person name="Koutsovoulos G."/>
            <person name="Laetsch D."/>
            <person name="Stevens L."/>
            <person name="Kumar S."/>
            <person name="Horikawa D."/>
            <person name="Ishino K."/>
            <person name="Komine S."/>
            <person name="Tomita M."/>
            <person name="Blaxter M."/>
            <person name="Arakawa K."/>
        </authorList>
    </citation>
    <scope>NUCLEOTIDE SEQUENCE [LARGE SCALE GENOMIC DNA]</scope>
    <source>
        <strain evidence="4">Z151</strain>
    </source>
</reference>
<protein>
    <submittedName>
        <fullName evidence="3">Uncharacterized protein</fullName>
    </submittedName>
</protein>
<dbReference type="AlphaFoldDB" id="A0A1W0X0N6"/>
<name>A0A1W0X0N6_HYPEX</name>
<comment type="caution">
    <text evidence="3">The sequence shown here is derived from an EMBL/GenBank/DDBJ whole genome shotgun (WGS) entry which is preliminary data.</text>
</comment>
<sequence length="440" mass="46699">MMAWTPLLGIWLVCYAAQHAMAINSAFRYFDSSAFLPNYARSFSGLSGVPAKGLLLPVPGTTLPATKRMTEEPVHEEEPLHGFHLGSELESRSLSGGGYSDLSPIFNQPVSTLDLLRTAGAAPAQRSLYFNRYSAAQQNYRTAVLRSPNRSAVPSPLNDEIGDYANPFFRPIYARPAAPPPSKQSKSKTSPCSCPCACSGQAVSTAAPPAVTVKISLPLRPVTTSTTSTSTLATLSAIVAQTSTLSPIVSTKNVEQAPLDVFPVSAKLTTVAATTPQTKSSIDELVGEAFNATRSAGEPVDGNDGNGISVSDKKARDEEPSKSAEIKLDELAESKNDEALTTSLPTVTTTTVKPVALVVTTSLAPMSSTEFTVPITTARSVVAIPRDRTPKQVQDQSTVYQNNPYKAVNPAVGMSPNRRFSSLLDLSMRRGGRQHADAAV</sequence>
<feature type="signal peptide" evidence="2">
    <location>
        <begin position="1"/>
        <end position="22"/>
    </location>
</feature>
<organism evidence="3 4">
    <name type="scientific">Hypsibius exemplaris</name>
    <name type="common">Freshwater tardigrade</name>
    <dbReference type="NCBI Taxonomy" id="2072580"/>
    <lineage>
        <taxon>Eukaryota</taxon>
        <taxon>Metazoa</taxon>
        <taxon>Ecdysozoa</taxon>
        <taxon>Tardigrada</taxon>
        <taxon>Eutardigrada</taxon>
        <taxon>Parachela</taxon>
        <taxon>Hypsibioidea</taxon>
        <taxon>Hypsibiidae</taxon>
        <taxon>Hypsibius</taxon>
    </lineage>
</organism>
<evidence type="ECO:0000256" key="2">
    <source>
        <dbReference type="SAM" id="SignalP"/>
    </source>
</evidence>
<feature type="compositionally biased region" description="Basic and acidic residues" evidence="1">
    <location>
        <begin position="311"/>
        <end position="324"/>
    </location>
</feature>
<evidence type="ECO:0000313" key="4">
    <source>
        <dbReference type="Proteomes" id="UP000192578"/>
    </source>
</evidence>
<keyword evidence="4" id="KW-1185">Reference proteome</keyword>
<evidence type="ECO:0000256" key="1">
    <source>
        <dbReference type="SAM" id="MobiDB-lite"/>
    </source>
</evidence>
<gene>
    <name evidence="3" type="ORF">BV898_05130</name>
</gene>
<evidence type="ECO:0000313" key="3">
    <source>
        <dbReference type="EMBL" id="OQV21057.1"/>
    </source>
</evidence>
<accession>A0A1W0X0N6</accession>